<dbReference type="InterPro" id="IPR019734">
    <property type="entry name" value="TPR_rpt"/>
</dbReference>
<dbReference type="SMART" id="SM00028">
    <property type="entry name" value="TPR"/>
    <property type="match status" value="6"/>
</dbReference>
<dbReference type="InterPro" id="IPR005158">
    <property type="entry name" value="BTAD"/>
</dbReference>
<dbReference type="PATRIC" id="fig|1179773.3.peg.3003"/>
<dbReference type="GO" id="GO:0003677">
    <property type="term" value="F:DNA binding"/>
    <property type="evidence" value="ECO:0007669"/>
    <property type="project" value="InterPro"/>
</dbReference>
<dbReference type="OrthoDB" id="3661636at2"/>
<dbReference type="InterPro" id="IPR011990">
    <property type="entry name" value="TPR-like_helical_dom_sf"/>
</dbReference>
<evidence type="ECO:0000313" key="2">
    <source>
        <dbReference type="EMBL" id="CCH30318.1"/>
    </source>
</evidence>
<dbReference type="eggNOG" id="COG0457">
    <property type="taxonomic scope" value="Bacteria"/>
</dbReference>
<dbReference type="Pfam" id="PF00931">
    <property type="entry name" value="NB-ARC"/>
    <property type="match status" value="1"/>
</dbReference>
<dbReference type="InterPro" id="IPR036388">
    <property type="entry name" value="WH-like_DNA-bd_sf"/>
</dbReference>
<dbReference type="KEGG" id="sesp:BN6_30110"/>
<keyword evidence="3" id="KW-1185">Reference proteome</keyword>
<dbReference type="RefSeq" id="WP_015100430.1">
    <property type="nucleotide sequence ID" value="NC_019673.1"/>
</dbReference>
<evidence type="ECO:0000259" key="1">
    <source>
        <dbReference type="SMART" id="SM01043"/>
    </source>
</evidence>
<dbReference type="SMART" id="SM01043">
    <property type="entry name" value="BTAD"/>
    <property type="match status" value="1"/>
</dbReference>
<dbReference type="InterPro" id="IPR027417">
    <property type="entry name" value="P-loop_NTPase"/>
</dbReference>
<proteinExistence type="predicted"/>
<dbReference type="Gene3D" id="3.40.50.300">
    <property type="entry name" value="P-loop containing nucleotide triphosphate hydrolases"/>
    <property type="match status" value="1"/>
</dbReference>
<dbReference type="eggNOG" id="COG0470">
    <property type="taxonomic scope" value="Bacteria"/>
</dbReference>
<dbReference type="SUPFAM" id="SSF48452">
    <property type="entry name" value="TPR-like"/>
    <property type="match status" value="3"/>
</dbReference>
<organism evidence="2 3">
    <name type="scientific">Saccharothrix espanaensis (strain ATCC 51144 / DSM 44229 / JCM 9112 / NBRC 15066 / NRRL 15764)</name>
    <dbReference type="NCBI Taxonomy" id="1179773"/>
    <lineage>
        <taxon>Bacteria</taxon>
        <taxon>Bacillati</taxon>
        <taxon>Actinomycetota</taxon>
        <taxon>Actinomycetes</taxon>
        <taxon>Pseudonocardiales</taxon>
        <taxon>Pseudonocardiaceae</taxon>
        <taxon>Saccharothrix</taxon>
    </lineage>
</organism>
<dbReference type="Pfam" id="PF03704">
    <property type="entry name" value="BTAD"/>
    <property type="match status" value="1"/>
</dbReference>
<dbReference type="SUPFAM" id="SSF46894">
    <property type="entry name" value="C-terminal effector domain of the bipartite response regulators"/>
    <property type="match status" value="1"/>
</dbReference>
<dbReference type="PRINTS" id="PR00364">
    <property type="entry name" value="DISEASERSIST"/>
</dbReference>
<reference evidence="2 3" key="1">
    <citation type="journal article" date="2012" name="BMC Genomics">
        <title>Complete genome sequence of Saccharothrix espanaensis DSM 44229T and comparison to the other completely sequenced Pseudonocardiaceae.</title>
        <authorList>
            <person name="Strobel T."/>
            <person name="Al-Dilaimi A."/>
            <person name="Blom J."/>
            <person name="Gessner A."/>
            <person name="Kalinowski J."/>
            <person name="Luzhetska M."/>
            <person name="Puhler A."/>
            <person name="Szczepanowski R."/>
            <person name="Bechthold A."/>
            <person name="Ruckert C."/>
        </authorList>
    </citation>
    <scope>NUCLEOTIDE SEQUENCE [LARGE SCALE GENOMIC DNA]</scope>
    <source>
        <strain evidence="3">ATCC 51144 / DSM 44229 / JCM 9112 / NBRC 15066 / NRRL 15764</strain>
    </source>
</reference>
<dbReference type="STRING" id="1179773.BN6_30110"/>
<dbReference type="GO" id="GO:0006355">
    <property type="term" value="P:regulation of DNA-templated transcription"/>
    <property type="evidence" value="ECO:0007669"/>
    <property type="project" value="InterPro"/>
</dbReference>
<evidence type="ECO:0000313" key="3">
    <source>
        <dbReference type="Proteomes" id="UP000006281"/>
    </source>
</evidence>
<gene>
    <name evidence="2" type="ordered locus">BN6_30110</name>
</gene>
<accession>K0K162</accession>
<dbReference type="GO" id="GO:0043531">
    <property type="term" value="F:ADP binding"/>
    <property type="evidence" value="ECO:0007669"/>
    <property type="project" value="InterPro"/>
</dbReference>
<sequence>MNTYFKILGQTRVLVNGAFTDEWGTLKERGVFAVLLLHIGRAVPARILAEWVWPVDKSPQDIAATLSTYSTRIRNALKRLGLPGQLRTEDGGYRFVADPETVDYHAFQRAVRDARRHGKAGDHEHACEIMEAALGLWEDRPLADLDTDRADNWRRVAIRDEWLSATDGLLYGLYKRAEFEEMLRVAKSAQFEHDGDVLLAKRRLQALYSLGRGEEGVQYFFDFYRRAKDEDRPEQADELRRFHDRLVADDARPAAGSAAAAPDGVLSPRHLPYDVDGFAGRHDLLARMDDLVPAPPRPRLVALDGPPGVGKTALAVHWAHRVADRFPHGVWFVNLNGFGEGVPVADEEVVTRLLESLSVSADCLPTADARRRKLVDVLSTRRLLVILDNAVDGRHVGGLLPLLSGCVVVVTSRVRLSDLSLRHGARCFTVTPLEPELATGWLCDRLGARADVEPGAVDDLASLACGLPLALGIIGEYVAAQPGKSLGEFVTRLRERGAVLRLGSDSTHAIRSVRAAIDCSYLALRPGVRRLFRLLGSYPGLVIQHGVAASLAGLPESEVHDQLEALVWARLLEAREGDRYAFHDLLRNYAAERVEEDEEFEEREWAARRMIDWFLHSCNNADRLIFASKLSVPMFEPSAGVTPLTFPDAETAMDWYARERGELVALVDFAVENSFDEHLWRLINCIGEVMMRLGFKDEVLRSMGVAVRATRSVGDRFAEGGSLCNLGLAHSRFYDYDEAERCYRAAHGIFLEIDHRMGLATVLRNMGERRGAIGDTAGALEHLEQALALARREGDPHLEASVLQRIGEALRIGGRVDEAITQLRLGWMLWERLGDAGDIGVSLSSLAAAHYEQGDHFGALSFAHRAIVMLGQARDFALEGQTCTTLATVHRDLGDLEKAEFYAARAVLLTRQAQDPKRQAGAQDLLGQVRWRQGRHREARECWGLALGLYSGLGDSRADGIRAQLAEWAEPDVPRRRASGEGSSIWGVEKL</sequence>
<name>K0K162_SACES</name>
<dbReference type="Gene3D" id="1.25.40.10">
    <property type="entry name" value="Tetratricopeptide repeat domain"/>
    <property type="match status" value="3"/>
</dbReference>
<dbReference type="Gene3D" id="1.10.10.10">
    <property type="entry name" value="Winged helix-like DNA-binding domain superfamily/Winged helix DNA-binding domain"/>
    <property type="match status" value="2"/>
</dbReference>
<dbReference type="HOGENOM" id="CLU_004665_2_0_11"/>
<dbReference type="InterPro" id="IPR016032">
    <property type="entry name" value="Sig_transdc_resp-reg_C-effctor"/>
</dbReference>
<dbReference type="PANTHER" id="PTHR47691">
    <property type="entry name" value="REGULATOR-RELATED"/>
    <property type="match status" value="1"/>
</dbReference>
<dbReference type="AlphaFoldDB" id="K0K162"/>
<dbReference type="SUPFAM" id="SSF52540">
    <property type="entry name" value="P-loop containing nucleoside triphosphate hydrolases"/>
    <property type="match status" value="1"/>
</dbReference>
<dbReference type="Pfam" id="PF13424">
    <property type="entry name" value="TPR_12"/>
    <property type="match status" value="1"/>
</dbReference>
<dbReference type="eggNOG" id="COG3947">
    <property type="taxonomic scope" value="Bacteria"/>
</dbReference>
<dbReference type="InterPro" id="IPR002182">
    <property type="entry name" value="NB-ARC"/>
</dbReference>
<dbReference type="EMBL" id="HE804045">
    <property type="protein sequence ID" value="CCH30318.1"/>
    <property type="molecule type" value="Genomic_DNA"/>
</dbReference>
<protein>
    <recommendedName>
        <fullName evidence="1">Bacterial transcriptional activator domain-containing protein</fullName>
    </recommendedName>
</protein>
<dbReference type="Proteomes" id="UP000006281">
    <property type="component" value="Chromosome"/>
</dbReference>
<feature type="domain" description="Bacterial transcriptional activator" evidence="1">
    <location>
        <begin position="102"/>
        <end position="247"/>
    </location>
</feature>
<dbReference type="PANTHER" id="PTHR47691:SF3">
    <property type="entry name" value="HTH-TYPE TRANSCRIPTIONAL REGULATOR RV0890C-RELATED"/>
    <property type="match status" value="1"/>
</dbReference>